<accession>A0ACB7GQW0</accession>
<comment type="caution">
    <text evidence="1">The sequence shown here is derived from an EMBL/GenBank/DDBJ whole genome shotgun (WGS) entry which is preliminary data.</text>
</comment>
<reference evidence="2" key="1">
    <citation type="journal article" date="2016" name="Nat. Biotechnol.">
        <title>Sequencing wild and cultivated cassava and related species reveals extensive interspecific hybridization and genetic diversity.</title>
        <authorList>
            <person name="Bredeson J.V."/>
            <person name="Lyons J.B."/>
            <person name="Prochnik S.E."/>
            <person name="Wu G.A."/>
            <person name="Ha C.M."/>
            <person name="Edsinger-Gonzales E."/>
            <person name="Grimwood J."/>
            <person name="Schmutz J."/>
            <person name="Rabbi I.Y."/>
            <person name="Egesi C."/>
            <person name="Nauluvula P."/>
            <person name="Lebot V."/>
            <person name="Ndunguru J."/>
            <person name="Mkamilo G."/>
            <person name="Bart R.S."/>
            <person name="Setter T.L."/>
            <person name="Gleadow R.M."/>
            <person name="Kulakow P."/>
            <person name="Ferguson M.E."/>
            <person name="Rounsley S."/>
            <person name="Rokhsar D.S."/>
        </authorList>
    </citation>
    <scope>NUCLEOTIDE SEQUENCE [LARGE SCALE GENOMIC DNA]</scope>
    <source>
        <strain evidence="2">cv. AM560-2</strain>
    </source>
</reference>
<evidence type="ECO:0000313" key="1">
    <source>
        <dbReference type="EMBL" id="KAG8642351.1"/>
    </source>
</evidence>
<keyword evidence="2" id="KW-1185">Reference proteome</keyword>
<name>A0ACB7GQW0_MANES</name>
<protein>
    <submittedName>
        <fullName evidence="1">Uncharacterized protein</fullName>
    </submittedName>
</protein>
<organism evidence="1 2">
    <name type="scientific">Manihot esculenta</name>
    <name type="common">Cassava</name>
    <name type="synonym">Jatropha manihot</name>
    <dbReference type="NCBI Taxonomy" id="3983"/>
    <lineage>
        <taxon>Eukaryota</taxon>
        <taxon>Viridiplantae</taxon>
        <taxon>Streptophyta</taxon>
        <taxon>Embryophyta</taxon>
        <taxon>Tracheophyta</taxon>
        <taxon>Spermatophyta</taxon>
        <taxon>Magnoliopsida</taxon>
        <taxon>eudicotyledons</taxon>
        <taxon>Gunneridae</taxon>
        <taxon>Pentapetalae</taxon>
        <taxon>rosids</taxon>
        <taxon>fabids</taxon>
        <taxon>Malpighiales</taxon>
        <taxon>Euphorbiaceae</taxon>
        <taxon>Crotonoideae</taxon>
        <taxon>Manihoteae</taxon>
        <taxon>Manihot</taxon>
    </lineage>
</organism>
<evidence type="ECO:0000313" key="2">
    <source>
        <dbReference type="Proteomes" id="UP000091857"/>
    </source>
</evidence>
<dbReference type="Proteomes" id="UP000091857">
    <property type="component" value="Chromosome 12"/>
</dbReference>
<dbReference type="EMBL" id="CM004398">
    <property type="protein sequence ID" value="KAG8642351.1"/>
    <property type="molecule type" value="Genomic_DNA"/>
</dbReference>
<sequence length="163" mass="18616">MLIYQTLNRKSEVPQLMSITSLKSQPFLYNSHPVRPSRPHSFVSLVAFQVYSLCWVLFLSGFCLFLQNSLEYKALLLVEMRFVVLVIAVLCSLLFFACIGSEAVQKKAFLFHVHGAEKKNISSSNESHEGVNRYFFMQGKNIDNNTLDEKRIVPTGSNPLHNR</sequence>
<proteinExistence type="predicted"/>
<gene>
    <name evidence="1" type="ORF">MANES_12G076901v8</name>
</gene>